<dbReference type="InterPro" id="IPR002765">
    <property type="entry name" value="UPF0145_YbjQ-like"/>
</dbReference>
<evidence type="ECO:0000313" key="3">
    <source>
        <dbReference type="Proteomes" id="UP000321577"/>
    </source>
</evidence>
<proteinExistence type="inferred from homology"/>
<organism evidence="2 3">
    <name type="scientific">Brevifollis gellanilyticus</name>
    <dbReference type="NCBI Taxonomy" id="748831"/>
    <lineage>
        <taxon>Bacteria</taxon>
        <taxon>Pseudomonadati</taxon>
        <taxon>Verrucomicrobiota</taxon>
        <taxon>Verrucomicrobiia</taxon>
        <taxon>Verrucomicrobiales</taxon>
        <taxon>Verrucomicrobiaceae</taxon>
    </lineage>
</organism>
<dbReference type="PANTHER" id="PTHR34068">
    <property type="entry name" value="UPF0145 PROTEIN YBJQ"/>
    <property type="match status" value="1"/>
</dbReference>
<reference evidence="2 3" key="1">
    <citation type="submission" date="2019-07" db="EMBL/GenBank/DDBJ databases">
        <title>Whole genome shotgun sequence of Brevifollis gellanilyticus NBRC 108608.</title>
        <authorList>
            <person name="Hosoyama A."/>
            <person name="Uohara A."/>
            <person name="Ohji S."/>
            <person name="Ichikawa N."/>
        </authorList>
    </citation>
    <scope>NUCLEOTIDE SEQUENCE [LARGE SCALE GENOMIC DNA]</scope>
    <source>
        <strain evidence="2 3">NBRC 108608</strain>
    </source>
</reference>
<dbReference type="Gene3D" id="3.30.110.70">
    <property type="entry name" value="Hypothetical protein apc22750. Chain B"/>
    <property type="match status" value="1"/>
</dbReference>
<comment type="caution">
    <text evidence="2">The sequence shown here is derived from an EMBL/GenBank/DDBJ whole genome shotgun (WGS) entry which is preliminary data.</text>
</comment>
<dbReference type="SUPFAM" id="SSF117782">
    <property type="entry name" value="YbjQ-like"/>
    <property type="match status" value="1"/>
</dbReference>
<dbReference type="RefSeq" id="WP_146848788.1">
    <property type="nucleotide sequence ID" value="NZ_BKAG01000003.1"/>
</dbReference>
<dbReference type="OrthoDB" id="9796448at2"/>
<dbReference type="InterPro" id="IPR035439">
    <property type="entry name" value="UPF0145_dom_sf"/>
</dbReference>
<dbReference type="Proteomes" id="UP000321577">
    <property type="component" value="Unassembled WGS sequence"/>
</dbReference>
<gene>
    <name evidence="2" type="ORF">BGE01nite_06120</name>
</gene>
<name>A0A512M4Q5_9BACT</name>
<dbReference type="EMBL" id="BKAG01000003">
    <property type="protein sequence ID" value="GEP41321.1"/>
    <property type="molecule type" value="Genomic_DNA"/>
</dbReference>
<dbReference type="PANTHER" id="PTHR34068:SF1">
    <property type="entry name" value="UPF0145 PROTEIN YBJQ"/>
    <property type="match status" value="1"/>
</dbReference>
<keyword evidence="3" id="KW-1185">Reference proteome</keyword>
<evidence type="ECO:0000313" key="2">
    <source>
        <dbReference type="EMBL" id="GEP41321.1"/>
    </source>
</evidence>
<accession>A0A512M4Q5</accession>
<evidence type="ECO:0000256" key="1">
    <source>
        <dbReference type="ARBA" id="ARBA00010751"/>
    </source>
</evidence>
<dbReference type="AlphaFoldDB" id="A0A512M4Q5"/>
<sequence>MNEPTICPQCGSKFSNFGVLKANVQLPDATNRLINEYSEPRFPYRCTNCGDAVLWQCVKLRNEEQAEHTAYLQSRLHVVPLVSSHSPQGWEYQTIGLVTAQSTLGTSIFTDISSTFADLFGTQAKAYNAKIKACEDLCQSILRMKALELGGDAVLAADIDYAEVGSGRGLMMVCMTGTAIKLRNPHVVNSELQTESENLRTSARRLSYLGGLNPAP</sequence>
<protein>
    <submittedName>
        <fullName evidence="2">Uncharacterized protein</fullName>
    </submittedName>
</protein>
<comment type="similarity">
    <text evidence="1">Belongs to the UPF0145 family.</text>
</comment>
<dbReference type="Pfam" id="PF01906">
    <property type="entry name" value="YbjQ_1"/>
    <property type="match status" value="1"/>
</dbReference>